<dbReference type="SUPFAM" id="SSF51735">
    <property type="entry name" value="NAD(P)-binding Rossmann-fold domains"/>
    <property type="match status" value="1"/>
</dbReference>
<evidence type="ECO:0000259" key="3">
    <source>
        <dbReference type="Pfam" id="PF00389"/>
    </source>
</evidence>
<feature type="non-terminal residue" evidence="5">
    <location>
        <position position="1"/>
    </location>
</feature>
<dbReference type="GO" id="GO:0051287">
    <property type="term" value="F:NAD binding"/>
    <property type="evidence" value="ECO:0007669"/>
    <property type="project" value="InterPro"/>
</dbReference>
<reference evidence="5 6" key="1">
    <citation type="journal article" date="2015" name="Genome Biol. Evol.">
        <title>Comparative Genomics of a Bacterivorous Green Alga Reveals Evolutionary Causalities and Consequences of Phago-Mixotrophic Mode of Nutrition.</title>
        <authorList>
            <person name="Burns J.A."/>
            <person name="Paasch A."/>
            <person name="Narechania A."/>
            <person name="Kim E."/>
        </authorList>
    </citation>
    <scope>NUCLEOTIDE SEQUENCE [LARGE SCALE GENOMIC DNA]</scope>
    <source>
        <strain evidence="5 6">PLY_AMNH</strain>
    </source>
</reference>
<dbReference type="AlphaFoldDB" id="A0AAE0FDE0"/>
<dbReference type="InterPro" id="IPR006139">
    <property type="entry name" value="D-isomer_2_OHA_DH_cat_dom"/>
</dbReference>
<keyword evidence="6" id="KW-1185">Reference proteome</keyword>
<dbReference type="InterPro" id="IPR006140">
    <property type="entry name" value="D-isomer_DH_NAD-bd"/>
</dbReference>
<dbReference type="CDD" id="cd12175">
    <property type="entry name" value="2-Hacid_dh_11"/>
    <property type="match status" value="1"/>
</dbReference>
<dbReference type="GO" id="GO:0004617">
    <property type="term" value="F:phosphoglycerate dehydrogenase activity"/>
    <property type="evidence" value="ECO:0007669"/>
    <property type="project" value="TreeGrafter"/>
</dbReference>
<dbReference type="Pfam" id="PF00389">
    <property type="entry name" value="2-Hacid_dh"/>
    <property type="match status" value="1"/>
</dbReference>
<dbReference type="PANTHER" id="PTHR42938:SF25">
    <property type="entry name" value="D-ISOMER SPECIFIC 2-HYDROXYACID DEHYDROGENASE FAMILY PROTEIN"/>
    <property type="match status" value="1"/>
</dbReference>
<name>A0AAE0FDE0_9CHLO</name>
<evidence type="ECO:0000256" key="1">
    <source>
        <dbReference type="ARBA" id="ARBA00023002"/>
    </source>
</evidence>
<evidence type="ECO:0000313" key="6">
    <source>
        <dbReference type="Proteomes" id="UP001190700"/>
    </source>
</evidence>
<organism evidence="5 6">
    <name type="scientific">Cymbomonas tetramitiformis</name>
    <dbReference type="NCBI Taxonomy" id="36881"/>
    <lineage>
        <taxon>Eukaryota</taxon>
        <taxon>Viridiplantae</taxon>
        <taxon>Chlorophyta</taxon>
        <taxon>Pyramimonadophyceae</taxon>
        <taxon>Pyramimonadales</taxon>
        <taxon>Pyramimonadaceae</taxon>
        <taxon>Cymbomonas</taxon>
    </lineage>
</organism>
<dbReference type="Proteomes" id="UP001190700">
    <property type="component" value="Unassembled WGS sequence"/>
</dbReference>
<dbReference type="PROSITE" id="PS00671">
    <property type="entry name" value="D_2_HYDROXYACID_DH_3"/>
    <property type="match status" value="1"/>
</dbReference>
<keyword evidence="1 2" id="KW-0560">Oxidoreductase</keyword>
<comment type="caution">
    <text evidence="5">The sequence shown here is derived from an EMBL/GenBank/DDBJ whole genome shotgun (WGS) entry which is preliminary data.</text>
</comment>
<evidence type="ECO:0000259" key="4">
    <source>
        <dbReference type="Pfam" id="PF02826"/>
    </source>
</evidence>
<proteinExistence type="inferred from homology"/>
<sequence>EPWKTNLKMMNFLACVAARKRDQSTVAKTKVLFCGSEFPLACENTSKELLEDHGIQVSSCARENVADEIRDAHVAIPLMSRLDESILCKAGELKLIIQFGVGLEGVDVDAATRAKIPVSNIRSEGTGNAASCAEHAIYLMLALLRDQSGMHASVEKQLLGQPAGRVLLGSNVLLVGYGGIGKELAPRLAPFGVTLSAVRKSPWPTGDDVEKCGTLSHKGGPDDLPEMLSKTDIVVLTCVLNESTRGMVNDEFLSALKPGAWLVNVARGPLMDYDAVLRALDNGQLAGVATDVTWTEPINPTDQFAAHPKVIVTPHIAGVTNLSYETMAKILGEEIRRIHRREPPSRQVNGF</sequence>
<protein>
    <recommendedName>
        <fullName evidence="7">D-isomer specific 2-hydroxyacid dehydrogenase NAD-binding domain-containing protein</fullName>
    </recommendedName>
</protein>
<feature type="domain" description="D-isomer specific 2-hydroxyacid dehydrogenase catalytic" evidence="3">
    <location>
        <begin position="45"/>
        <end position="349"/>
    </location>
</feature>
<dbReference type="InterPro" id="IPR029753">
    <property type="entry name" value="D-isomer_DH_CS"/>
</dbReference>
<feature type="domain" description="D-isomer specific 2-hydroxyacid dehydrogenase NAD-binding" evidence="4">
    <location>
        <begin position="138"/>
        <end position="317"/>
    </location>
</feature>
<gene>
    <name evidence="5" type="ORF">CYMTET_33260</name>
</gene>
<evidence type="ECO:0000256" key="2">
    <source>
        <dbReference type="RuleBase" id="RU003719"/>
    </source>
</evidence>
<comment type="similarity">
    <text evidence="2">Belongs to the D-isomer specific 2-hydroxyacid dehydrogenase family.</text>
</comment>
<dbReference type="Pfam" id="PF02826">
    <property type="entry name" value="2-Hacid_dh_C"/>
    <property type="match status" value="1"/>
</dbReference>
<evidence type="ECO:0000313" key="5">
    <source>
        <dbReference type="EMBL" id="KAK3257664.1"/>
    </source>
</evidence>
<accession>A0AAE0FDE0</accession>
<dbReference type="PANTHER" id="PTHR42938">
    <property type="entry name" value="FORMATE DEHYDROGENASE 1"/>
    <property type="match status" value="1"/>
</dbReference>
<dbReference type="SUPFAM" id="SSF52283">
    <property type="entry name" value="Formate/glycerate dehydrogenase catalytic domain-like"/>
    <property type="match status" value="1"/>
</dbReference>
<dbReference type="InterPro" id="IPR036291">
    <property type="entry name" value="NAD(P)-bd_dom_sf"/>
</dbReference>
<dbReference type="EMBL" id="LGRX02020262">
    <property type="protein sequence ID" value="KAK3257664.1"/>
    <property type="molecule type" value="Genomic_DNA"/>
</dbReference>
<dbReference type="Gene3D" id="3.40.50.720">
    <property type="entry name" value="NAD(P)-binding Rossmann-like Domain"/>
    <property type="match status" value="2"/>
</dbReference>
<evidence type="ECO:0008006" key="7">
    <source>
        <dbReference type="Google" id="ProtNLM"/>
    </source>
</evidence>